<dbReference type="EMBL" id="LR797302">
    <property type="protein sequence ID" value="CAB4199712.1"/>
    <property type="molecule type" value="Genomic_DNA"/>
</dbReference>
<organism evidence="1">
    <name type="scientific">uncultured Caudovirales phage</name>
    <dbReference type="NCBI Taxonomy" id="2100421"/>
    <lineage>
        <taxon>Viruses</taxon>
        <taxon>Duplodnaviria</taxon>
        <taxon>Heunggongvirae</taxon>
        <taxon>Uroviricota</taxon>
        <taxon>Caudoviricetes</taxon>
        <taxon>Peduoviridae</taxon>
        <taxon>Maltschvirus</taxon>
        <taxon>Maltschvirus maltsch</taxon>
    </lineage>
</organism>
<name>A0A6J5PI53_9CAUD</name>
<protein>
    <submittedName>
        <fullName evidence="1">Uncharacterized protein</fullName>
    </submittedName>
</protein>
<sequence length="155" mass="16391">MPQINQLSALDQLAAGDQFPVYSQANGDARKVALGVLAQYIQAQMPASTGVQQFETQYAAPSSTGFNVQITDNGGNTHLILTPTAGLAAGTITLPMLANCVDKQEILVNCTQQVTALTINGNGAVAVTGEPTILGADDFFRLKFDITTQTWYRVG</sequence>
<dbReference type="EMBL" id="LR796870">
    <property type="protein sequence ID" value="CAB4171580.1"/>
    <property type="molecule type" value="Genomic_DNA"/>
</dbReference>
<evidence type="ECO:0000313" key="1">
    <source>
        <dbReference type="EMBL" id="CAB4171580.1"/>
    </source>
</evidence>
<reference evidence="1" key="1">
    <citation type="submission" date="2020-05" db="EMBL/GenBank/DDBJ databases">
        <authorList>
            <person name="Chiriac C."/>
            <person name="Salcher M."/>
            <person name="Ghai R."/>
            <person name="Kavagutti S V."/>
        </authorList>
    </citation>
    <scope>NUCLEOTIDE SEQUENCE</scope>
</reference>
<evidence type="ECO:0000313" key="2">
    <source>
        <dbReference type="EMBL" id="CAB4199712.1"/>
    </source>
</evidence>
<proteinExistence type="predicted"/>
<accession>A0A6J5PI53</accession>
<gene>
    <name evidence="2" type="ORF">UFOVP1358_11</name>
    <name evidence="1" type="ORF">UFOVP931_5</name>
</gene>